<feature type="region of interest" description="Disordered" evidence="1">
    <location>
        <begin position="112"/>
        <end position="133"/>
    </location>
</feature>
<evidence type="ECO:0000313" key="3">
    <source>
        <dbReference type="EMBL" id="MFC4503169.1"/>
    </source>
</evidence>
<dbReference type="EMBL" id="JBHSFK010000019">
    <property type="protein sequence ID" value="MFC4503169.1"/>
    <property type="molecule type" value="Genomic_DNA"/>
</dbReference>
<keyword evidence="2" id="KW-0472">Membrane</keyword>
<protein>
    <submittedName>
        <fullName evidence="3">Uncharacterized protein</fullName>
    </submittedName>
</protein>
<evidence type="ECO:0000313" key="4">
    <source>
        <dbReference type="Proteomes" id="UP001595839"/>
    </source>
</evidence>
<proteinExistence type="predicted"/>
<accession>A0ABV9AV83</accession>
<sequence length="242" mass="24824">MPGQKNEHDGRGGLDALMAALTDEPLPEEAREDAAFLAEHRAATADIALLREQLGVLADVLTETAEETVVPLRRPRRPLLPLALKTVGVAAAGAMVVGMGWLVVQAGGGADDTGASSSAADKAESGASQVSGSPLGDPGYLACLRLVVEGDVTSVAPVAGNGRERVTLRVTRSYKPAKGPATVDFVMGEDLDPLLSKGDHVLVALPEGSGGPDLLTVGEVDIAPERTALARALPRAENLGCE</sequence>
<keyword evidence="2" id="KW-0812">Transmembrane</keyword>
<evidence type="ECO:0000256" key="2">
    <source>
        <dbReference type="SAM" id="Phobius"/>
    </source>
</evidence>
<dbReference type="Proteomes" id="UP001595839">
    <property type="component" value="Unassembled WGS sequence"/>
</dbReference>
<keyword evidence="2" id="KW-1133">Transmembrane helix</keyword>
<evidence type="ECO:0000256" key="1">
    <source>
        <dbReference type="SAM" id="MobiDB-lite"/>
    </source>
</evidence>
<gene>
    <name evidence="3" type="ORF">ACFPIH_27265</name>
</gene>
<reference evidence="4" key="1">
    <citation type="journal article" date="2019" name="Int. J. Syst. Evol. Microbiol.">
        <title>The Global Catalogue of Microorganisms (GCM) 10K type strain sequencing project: providing services to taxonomists for standard genome sequencing and annotation.</title>
        <authorList>
            <consortium name="The Broad Institute Genomics Platform"/>
            <consortium name="The Broad Institute Genome Sequencing Center for Infectious Disease"/>
            <person name="Wu L."/>
            <person name="Ma J."/>
        </authorList>
    </citation>
    <scope>NUCLEOTIDE SEQUENCE [LARGE SCALE GENOMIC DNA]</scope>
    <source>
        <strain evidence="4">CGMCC 4.7177</strain>
    </source>
</reference>
<feature type="transmembrane region" description="Helical" evidence="2">
    <location>
        <begin position="82"/>
        <end position="104"/>
    </location>
</feature>
<name>A0ABV9AV83_9ACTN</name>
<keyword evidence="4" id="KW-1185">Reference proteome</keyword>
<comment type="caution">
    <text evidence="3">The sequence shown here is derived from an EMBL/GenBank/DDBJ whole genome shotgun (WGS) entry which is preliminary data.</text>
</comment>
<organism evidence="3 4">
    <name type="scientific">Streptomyces vulcanius</name>
    <dbReference type="NCBI Taxonomy" id="1441876"/>
    <lineage>
        <taxon>Bacteria</taxon>
        <taxon>Bacillati</taxon>
        <taxon>Actinomycetota</taxon>
        <taxon>Actinomycetes</taxon>
        <taxon>Kitasatosporales</taxon>
        <taxon>Streptomycetaceae</taxon>
        <taxon>Streptomyces</taxon>
    </lineage>
</organism>
<dbReference type="RefSeq" id="WP_381173194.1">
    <property type="nucleotide sequence ID" value="NZ_JBHSFK010000019.1"/>
</dbReference>